<organism evidence="2 3">
    <name type="scientific">Stephania japonica</name>
    <dbReference type="NCBI Taxonomy" id="461633"/>
    <lineage>
        <taxon>Eukaryota</taxon>
        <taxon>Viridiplantae</taxon>
        <taxon>Streptophyta</taxon>
        <taxon>Embryophyta</taxon>
        <taxon>Tracheophyta</taxon>
        <taxon>Spermatophyta</taxon>
        <taxon>Magnoliopsida</taxon>
        <taxon>Ranunculales</taxon>
        <taxon>Menispermaceae</taxon>
        <taxon>Menispermoideae</taxon>
        <taxon>Cissampelideae</taxon>
        <taxon>Stephania</taxon>
    </lineage>
</organism>
<sequence>MLREQLRIHILLLQQMQMQMMQQQQQQPRLPSSVFFPKHPSHQPKPFSESNGHLQTGSMSTSNDSIDRLAFKPAHKLLHTNLQMPPHPTLQGGISAAACETMPSQVFNDMELHMRYKDPLLHLPRQIFENSSCHKVADVTMTEQTNEDQQNDSLMEQSKSGHALSSASMGSSLDSDCLPNLESSSMELTTTSETTDSSKVSVSSGLDEMAIQQDWVLV</sequence>
<accession>A0AAP0NJW6</accession>
<feature type="region of interest" description="Disordered" evidence="1">
    <location>
        <begin position="22"/>
        <end position="62"/>
    </location>
</feature>
<evidence type="ECO:0000256" key="1">
    <source>
        <dbReference type="SAM" id="MobiDB-lite"/>
    </source>
</evidence>
<feature type="compositionally biased region" description="Polar residues" evidence="1">
    <location>
        <begin position="48"/>
        <end position="62"/>
    </location>
</feature>
<proteinExistence type="predicted"/>
<feature type="compositionally biased region" description="Low complexity" evidence="1">
    <location>
        <begin position="160"/>
        <end position="181"/>
    </location>
</feature>
<protein>
    <submittedName>
        <fullName evidence="2">Uncharacterized protein</fullName>
    </submittedName>
</protein>
<dbReference type="PANTHER" id="PTHR47471">
    <property type="entry name" value="GYF DOMAIN-CONTAINING PROTEIN"/>
    <property type="match status" value="1"/>
</dbReference>
<dbReference type="Proteomes" id="UP001417504">
    <property type="component" value="Unassembled WGS sequence"/>
</dbReference>
<keyword evidence="3" id="KW-1185">Reference proteome</keyword>
<comment type="caution">
    <text evidence="2">The sequence shown here is derived from an EMBL/GenBank/DDBJ whole genome shotgun (WGS) entry which is preliminary data.</text>
</comment>
<dbReference type="PANTHER" id="PTHR47471:SF1">
    <property type="entry name" value="PROTEIN ESSENTIAL FOR POTEXVIRUS ACCUMULATION 1"/>
    <property type="match status" value="1"/>
</dbReference>
<feature type="region of interest" description="Disordered" evidence="1">
    <location>
        <begin position="144"/>
        <end position="181"/>
    </location>
</feature>
<gene>
    <name evidence="2" type="ORF">Sjap_017045</name>
</gene>
<dbReference type="AlphaFoldDB" id="A0AAP0NJW6"/>
<evidence type="ECO:0000313" key="2">
    <source>
        <dbReference type="EMBL" id="KAK9108985.1"/>
    </source>
</evidence>
<evidence type="ECO:0000313" key="3">
    <source>
        <dbReference type="Proteomes" id="UP001417504"/>
    </source>
</evidence>
<dbReference type="EMBL" id="JBBNAE010000007">
    <property type="protein sequence ID" value="KAK9108985.1"/>
    <property type="molecule type" value="Genomic_DNA"/>
</dbReference>
<reference evidence="2 3" key="1">
    <citation type="submission" date="2024-01" db="EMBL/GenBank/DDBJ databases">
        <title>Genome assemblies of Stephania.</title>
        <authorList>
            <person name="Yang L."/>
        </authorList>
    </citation>
    <scope>NUCLEOTIDE SEQUENCE [LARGE SCALE GENOMIC DNA]</scope>
    <source>
        <strain evidence="2">QJT</strain>
        <tissue evidence="2">Leaf</tissue>
    </source>
</reference>
<name>A0AAP0NJW6_9MAGN</name>